<gene>
    <name evidence="4" type="ORF">GRF59_11885</name>
</gene>
<dbReference type="Pfam" id="PF05426">
    <property type="entry name" value="Alginate_lyase"/>
    <property type="match status" value="1"/>
</dbReference>
<reference evidence="4 5" key="1">
    <citation type="submission" date="2019-12" db="EMBL/GenBank/DDBJ databases">
        <title>Paenibacillus sp. nov., an endophytic bacterium isolated from the stem of Dendrobium.</title>
        <authorList>
            <person name="Zhao R."/>
        </authorList>
    </citation>
    <scope>NUCLEOTIDE SEQUENCE [LARGE SCALE GENOMIC DNA]</scope>
    <source>
        <strain evidence="4 5">HJL G12</strain>
    </source>
</reference>
<comment type="caution">
    <text evidence="4">The sequence shown here is derived from an EMBL/GenBank/DDBJ whole genome shotgun (WGS) entry which is preliminary data.</text>
</comment>
<dbReference type="Gene3D" id="1.50.10.100">
    <property type="entry name" value="Chondroitin AC/alginate lyase"/>
    <property type="match status" value="1"/>
</dbReference>
<sequence length="326" mass="37491">MKQPTALEILLDEANKSLSVAGHAVPTWNIPGFYQDTEGHRFAKRRMEKDAQAAFTTALAYRLTGTAAYAGKAKELIMGWAVVNREITGPDGPLVSAYLGVGLVLAANWIKEFEDWSEEERNTFTQWMTRVCLPEWDRIPLRNNWWSWSLHAQLALYRFMDDKLRFAEEVTALKEHLDHSLSIEGFIPEEASRGKHSIWYHYFALSPVTAAAKLVLDTTGEDLFHWISPGGKSLQYAVEHFFHFANGHLKEWPYDDDPIFPAELSAGTWPLDLYEAMSIVYQNPDFERFVAPYRPITGNMNINSGLYHSYAWVYPELQFQDYIERT</sequence>
<protein>
    <recommendedName>
        <fullName evidence="3">Alginate lyase domain-containing protein</fullName>
    </recommendedName>
</protein>
<dbReference type="GO" id="GO:0016829">
    <property type="term" value="F:lyase activity"/>
    <property type="evidence" value="ECO:0007669"/>
    <property type="project" value="UniProtKB-KW"/>
</dbReference>
<dbReference type="RefSeq" id="WP_160497758.1">
    <property type="nucleotide sequence ID" value="NZ_WUBI01000001.1"/>
</dbReference>
<dbReference type="GO" id="GO:0042597">
    <property type="term" value="C:periplasmic space"/>
    <property type="evidence" value="ECO:0007669"/>
    <property type="project" value="InterPro"/>
</dbReference>
<keyword evidence="1" id="KW-0732">Signal</keyword>
<dbReference type="AlphaFoldDB" id="A0A7X3LG36"/>
<evidence type="ECO:0000259" key="3">
    <source>
        <dbReference type="Pfam" id="PF05426"/>
    </source>
</evidence>
<organism evidence="4 5">
    <name type="scientific">Paenibacillus dendrobii</name>
    <dbReference type="NCBI Taxonomy" id="2691084"/>
    <lineage>
        <taxon>Bacteria</taxon>
        <taxon>Bacillati</taxon>
        <taxon>Bacillota</taxon>
        <taxon>Bacilli</taxon>
        <taxon>Bacillales</taxon>
        <taxon>Paenibacillaceae</taxon>
        <taxon>Paenibacillus</taxon>
    </lineage>
</organism>
<accession>A0A7X3LG36</accession>
<evidence type="ECO:0000313" key="5">
    <source>
        <dbReference type="Proteomes" id="UP000460318"/>
    </source>
</evidence>
<dbReference type="SUPFAM" id="SSF48230">
    <property type="entry name" value="Chondroitin AC/alginate lyase"/>
    <property type="match status" value="1"/>
</dbReference>
<keyword evidence="5" id="KW-1185">Reference proteome</keyword>
<name>A0A7X3LG36_9BACL</name>
<evidence type="ECO:0000256" key="2">
    <source>
        <dbReference type="ARBA" id="ARBA00023239"/>
    </source>
</evidence>
<dbReference type="EMBL" id="WUBI01000001">
    <property type="protein sequence ID" value="MWV44331.1"/>
    <property type="molecule type" value="Genomic_DNA"/>
</dbReference>
<dbReference type="InterPro" id="IPR008929">
    <property type="entry name" value="Chondroitin_lyas"/>
</dbReference>
<feature type="domain" description="Alginate lyase" evidence="3">
    <location>
        <begin position="37"/>
        <end position="246"/>
    </location>
</feature>
<evidence type="ECO:0000313" key="4">
    <source>
        <dbReference type="EMBL" id="MWV44331.1"/>
    </source>
</evidence>
<dbReference type="Proteomes" id="UP000460318">
    <property type="component" value="Unassembled WGS sequence"/>
</dbReference>
<evidence type="ECO:0000256" key="1">
    <source>
        <dbReference type="ARBA" id="ARBA00022729"/>
    </source>
</evidence>
<proteinExistence type="predicted"/>
<dbReference type="InterPro" id="IPR008397">
    <property type="entry name" value="Alginate_lyase_dom"/>
</dbReference>
<keyword evidence="2" id="KW-0456">Lyase</keyword>